<dbReference type="Pfam" id="PF12146">
    <property type="entry name" value="Hydrolase_4"/>
    <property type="match status" value="1"/>
</dbReference>
<keyword evidence="3" id="KW-1185">Reference proteome</keyword>
<organism evidence="2 3">
    <name type="scientific">Deinococcus arenae</name>
    <dbReference type="NCBI Taxonomy" id="1452751"/>
    <lineage>
        <taxon>Bacteria</taxon>
        <taxon>Thermotogati</taxon>
        <taxon>Deinococcota</taxon>
        <taxon>Deinococci</taxon>
        <taxon>Deinococcales</taxon>
        <taxon>Deinococcaceae</taxon>
        <taxon>Deinococcus</taxon>
    </lineage>
</organism>
<sequence length="246" mass="26179">MRSVMVPGLTLPPLAGAERLEVSGHGVRLGGYVWPQPQAAPLFVLLHGYGQDAAAMVRPAVALQARGAAVVSLSMRGWRGSGGCDDYGRSHPADLRAALGDVRARVPASSVVLLGFSMGGLMALLAARQGVPLDGVVAVSAPTDLRRVYETTGYRGLRRYYDAVLTPEQWVSCSPARFTRGWRVPTLNVVGLRDTICPPWEGQSFAAAVRGGLLEVPDMGHEPGPDHWPVIVEAALARFAPALVQR</sequence>
<dbReference type="InterPro" id="IPR029058">
    <property type="entry name" value="AB_hydrolase_fold"/>
</dbReference>
<dbReference type="SUPFAM" id="SSF53474">
    <property type="entry name" value="alpha/beta-Hydrolases"/>
    <property type="match status" value="1"/>
</dbReference>
<feature type="domain" description="Serine aminopeptidase S33" evidence="1">
    <location>
        <begin position="41"/>
        <end position="145"/>
    </location>
</feature>
<name>A0A8H9GL31_9DEIO</name>
<evidence type="ECO:0000313" key="2">
    <source>
        <dbReference type="EMBL" id="GGM31684.1"/>
    </source>
</evidence>
<dbReference type="Proteomes" id="UP000600547">
    <property type="component" value="Unassembled WGS sequence"/>
</dbReference>
<protein>
    <recommendedName>
        <fullName evidence="1">Serine aminopeptidase S33 domain-containing protein</fullName>
    </recommendedName>
</protein>
<dbReference type="RefSeq" id="WP_110830325.1">
    <property type="nucleotide sequence ID" value="NZ_BMQG01000001.1"/>
</dbReference>
<evidence type="ECO:0000259" key="1">
    <source>
        <dbReference type="Pfam" id="PF12146"/>
    </source>
</evidence>
<evidence type="ECO:0000313" key="3">
    <source>
        <dbReference type="Proteomes" id="UP000600547"/>
    </source>
</evidence>
<comment type="caution">
    <text evidence="2">The sequence shown here is derived from an EMBL/GenBank/DDBJ whole genome shotgun (WGS) entry which is preliminary data.</text>
</comment>
<dbReference type="Gene3D" id="3.40.50.1820">
    <property type="entry name" value="alpha/beta hydrolase"/>
    <property type="match status" value="1"/>
</dbReference>
<dbReference type="EMBL" id="BMQG01000001">
    <property type="protein sequence ID" value="GGM31684.1"/>
    <property type="molecule type" value="Genomic_DNA"/>
</dbReference>
<gene>
    <name evidence="2" type="ORF">GCM10008956_04810</name>
</gene>
<dbReference type="AlphaFoldDB" id="A0A8H9GL31"/>
<accession>A0A8H9GL31</accession>
<dbReference type="InterPro" id="IPR022742">
    <property type="entry name" value="Hydrolase_4"/>
</dbReference>
<proteinExistence type="predicted"/>
<reference evidence="3" key="1">
    <citation type="journal article" date="2019" name="Int. J. Syst. Evol. Microbiol.">
        <title>The Global Catalogue of Microorganisms (GCM) 10K type strain sequencing project: providing services to taxonomists for standard genome sequencing and annotation.</title>
        <authorList>
            <consortium name="The Broad Institute Genomics Platform"/>
            <consortium name="The Broad Institute Genome Sequencing Center for Infectious Disease"/>
            <person name="Wu L."/>
            <person name="Ma J."/>
        </authorList>
    </citation>
    <scope>NUCLEOTIDE SEQUENCE [LARGE SCALE GENOMIC DNA]</scope>
    <source>
        <strain evidence="3">JCM 31047</strain>
    </source>
</reference>